<dbReference type="Pfam" id="PF03547">
    <property type="entry name" value="Mem_trans"/>
    <property type="match status" value="2"/>
</dbReference>
<protein>
    <recommendedName>
        <fullName evidence="11">Malonate transporter</fullName>
    </recommendedName>
</protein>
<dbReference type="InterPro" id="IPR038770">
    <property type="entry name" value="Na+/solute_symporter_sf"/>
</dbReference>
<sequence length="320" mass="34319">MGDIIALVLPFFGLILIGYVSGRVTRQPAEALGWLNFFVIYIALPSLFFKLVSRTPIEELTRIDFIVASLAATYAIFLLVFLIGRLVRGNTIADCTIQALAGAYGNIGYMGPGLALLAFGEAAAVPVALIFCFENAAHFIAAPALMAFAGGDERPRSRVALDVAKKIAYHPFIIATAIGFLAAGFQFEPPLALQRLIDYLAQAAAPCALFAMGVTLALRPLKRIPAEIGYIVPIKLLLHPLLVYVVLGLVGNFDPLWIFTAVLLASLPTATNVFVIGQQYGVWQERASATILITTVLSVLSVSALLYAITNGILPPDLFP</sequence>
<evidence type="ECO:0000256" key="6">
    <source>
        <dbReference type="ARBA" id="ARBA00022989"/>
    </source>
</evidence>
<evidence type="ECO:0000256" key="4">
    <source>
        <dbReference type="ARBA" id="ARBA00022475"/>
    </source>
</evidence>
<dbReference type="Gene3D" id="1.20.1530.20">
    <property type="match status" value="1"/>
</dbReference>
<dbReference type="OrthoDB" id="7329340at2"/>
<evidence type="ECO:0000256" key="1">
    <source>
        <dbReference type="ARBA" id="ARBA00004651"/>
    </source>
</evidence>
<feature type="transmembrane region" description="Helical" evidence="8">
    <location>
        <begin position="289"/>
        <end position="310"/>
    </location>
</feature>
<evidence type="ECO:0000313" key="9">
    <source>
        <dbReference type="EMBL" id="SSC66655.1"/>
    </source>
</evidence>
<feature type="transmembrane region" description="Helical" evidence="8">
    <location>
        <begin position="256"/>
        <end position="277"/>
    </location>
</feature>
<keyword evidence="4" id="KW-1003">Cell membrane</keyword>
<dbReference type="RefSeq" id="WP_115669416.1">
    <property type="nucleotide sequence ID" value="NZ_UEYP01000002.1"/>
</dbReference>
<keyword evidence="7 8" id="KW-0472">Membrane</keyword>
<name>A0A376AFS2_9HYPH</name>
<dbReference type="GO" id="GO:0055085">
    <property type="term" value="P:transmembrane transport"/>
    <property type="evidence" value="ECO:0007669"/>
    <property type="project" value="InterPro"/>
</dbReference>
<feature type="transmembrane region" description="Helical" evidence="8">
    <location>
        <begin position="123"/>
        <end position="146"/>
    </location>
</feature>
<dbReference type="PANTHER" id="PTHR36838">
    <property type="entry name" value="AUXIN EFFLUX CARRIER FAMILY PROTEIN"/>
    <property type="match status" value="1"/>
</dbReference>
<accession>A0A376AFS2</accession>
<feature type="transmembrane region" description="Helical" evidence="8">
    <location>
        <begin position="32"/>
        <end position="53"/>
    </location>
</feature>
<dbReference type="PANTHER" id="PTHR36838:SF3">
    <property type="entry name" value="TRANSPORTER AUXIN EFFLUX CARRIER EC FAMILY"/>
    <property type="match status" value="1"/>
</dbReference>
<gene>
    <name evidence="9" type="ORF">RHIZ70_2363</name>
</gene>
<keyword evidence="10" id="KW-1185">Reference proteome</keyword>
<dbReference type="InterPro" id="IPR004776">
    <property type="entry name" value="Mem_transp_PIN-like"/>
</dbReference>
<dbReference type="EMBL" id="UEYP01000002">
    <property type="protein sequence ID" value="SSC66655.1"/>
    <property type="molecule type" value="Genomic_DNA"/>
</dbReference>
<dbReference type="Proteomes" id="UP000254764">
    <property type="component" value="Unassembled WGS sequence"/>
</dbReference>
<reference evidence="10" key="1">
    <citation type="submission" date="2018-07" db="EMBL/GenBank/DDBJ databases">
        <authorList>
            <person name="Peiro R."/>
            <person name="Begona"/>
            <person name="Cbmso G."/>
            <person name="Lopez M."/>
            <person name="Gonzalez S."/>
        </authorList>
    </citation>
    <scope>NUCLEOTIDE SEQUENCE [LARGE SCALE GENOMIC DNA]</scope>
</reference>
<evidence type="ECO:0000256" key="2">
    <source>
        <dbReference type="ARBA" id="ARBA00010145"/>
    </source>
</evidence>
<proteinExistence type="inferred from homology"/>
<evidence type="ECO:0000256" key="7">
    <source>
        <dbReference type="ARBA" id="ARBA00023136"/>
    </source>
</evidence>
<keyword evidence="6 8" id="KW-1133">Transmembrane helix</keyword>
<feature type="transmembrane region" description="Helical" evidence="8">
    <location>
        <begin position="65"/>
        <end position="84"/>
    </location>
</feature>
<feature type="transmembrane region" description="Helical" evidence="8">
    <location>
        <begin position="199"/>
        <end position="218"/>
    </location>
</feature>
<dbReference type="AlphaFoldDB" id="A0A376AFS2"/>
<feature type="transmembrane region" description="Helical" evidence="8">
    <location>
        <begin position="167"/>
        <end position="187"/>
    </location>
</feature>
<dbReference type="STRING" id="1336235.GCA_000518785_00304"/>
<comment type="subcellular location">
    <subcellularLocation>
        <location evidence="1">Cell membrane</location>
        <topology evidence="1">Multi-pass membrane protein</topology>
    </subcellularLocation>
</comment>
<evidence type="ECO:0000256" key="3">
    <source>
        <dbReference type="ARBA" id="ARBA00022448"/>
    </source>
</evidence>
<evidence type="ECO:0000313" key="10">
    <source>
        <dbReference type="Proteomes" id="UP000254764"/>
    </source>
</evidence>
<keyword evidence="3" id="KW-0813">Transport</keyword>
<keyword evidence="5 8" id="KW-0812">Transmembrane</keyword>
<evidence type="ECO:0000256" key="8">
    <source>
        <dbReference type="SAM" id="Phobius"/>
    </source>
</evidence>
<dbReference type="GO" id="GO:0005886">
    <property type="term" value="C:plasma membrane"/>
    <property type="evidence" value="ECO:0007669"/>
    <property type="project" value="UniProtKB-SubCell"/>
</dbReference>
<organism evidence="9 10">
    <name type="scientific">Ciceribacter selenitireducens ATCC BAA-1503</name>
    <dbReference type="NCBI Taxonomy" id="1336235"/>
    <lineage>
        <taxon>Bacteria</taxon>
        <taxon>Pseudomonadati</taxon>
        <taxon>Pseudomonadota</taxon>
        <taxon>Alphaproteobacteria</taxon>
        <taxon>Hyphomicrobiales</taxon>
        <taxon>Rhizobiaceae</taxon>
        <taxon>Ciceribacter</taxon>
    </lineage>
</organism>
<comment type="similarity">
    <text evidence="2">Belongs to the auxin efflux carrier (TC 2.A.69) family.</text>
</comment>
<feature type="transmembrane region" description="Helical" evidence="8">
    <location>
        <begin position="230"/>
        <end position="250"/>
    </location>
</feature>
<evidence type="ECO:0008006" key="11">
    <source>
        <dbReference type="Google" id="ProtNLM"/>
    </source>
</evidence>
<evidence type="ECO:0000256" key="5">
    <source>
        <dbReference type="ARBA" id="ARBA00022692"/>
    </source>
</evidence>